<feature type="signal peptide" evidence="2">
    <location>
        <begin position="1"/>
        <end position="22"/>
    </location>
</feature>
<comment type="subcellular location">
    <subcellularLocation>
        <location evidence="2">Cell membrane</location>
        <topology evidence="2">Lipid-anchor</topology>
    </subcellularLocation>
</comment>
<dbReference type="PANTHER" id="PTHR30203:SF32">
    <property type="entry name" value="CATION EFFLUX SYSTEM PROTEIN CUSC"/>
    <property type="match status" value="1"/>
</dbReference>
<evidence type="ECO:0000313" key="4">
    <source>
        <dbReference type="Proteomes" id="UP001597375"/>
    </source>
</evidence>
<dbReference type="RefSeq" id="WP_386818631.1">
    <property type="nucleotide sequence ID" value="NZ_JBHUIT010000002.1"/>
</dbReference>
<dbReference type="InterPro" id="IPR010131">
    <property type="entry name" value="MdtP/NodT-like"/>
</dbReference>
<dbReference type="InterPro" id="IPR003423">
    <property type="entry name" value="OMP_efflux"/>
</dbReference>
<organism evidence="3 4">
    <name type="scientific">Luteolibacter algae</name>
    <dbReference type="NCBI Taxonomy" id="454151"/>
    <lineage>
        <taxon>Bacteria</taxon>
        <taxon>Pseudomonadati</taxon>
        <taxon>Verrucomicrobiota</taxon>
        <taxon>Verrucomicrobiia</taxon>
        <taxon>Verrucomicrobiales</taxon>
        <taxon>Verrucomicrobiaceae</taxon>
        <taxon>Luteolibacter</taxon>
    </lineage>
</organism>
<keyword evidence="2" id="KW-0732">Signal</keyword>
<comment type="similarity">
    <text evidence="1 2">Belongs to the outer membrane factor (OMF) (TC 1.B.17) family.</text>
</comment>
<sequence>MITRQSIALGVALLALSGCSLQSPVDDLAIRTPGSWSEASKGNEGKISTGWLSNFDDPGLKRSVNNALQHNRSLKAAAARLREAKETTIIARANQLPQINTSGRGNLSDSSADSRSQSYGLNLAASWEPDLWGRLRDLTAAAEADERAAIEDFRGARLSIASNAAKAYTNLVSAEQEVDLARFTLESFQKNLRIIERNYRATGEGALDIQFARTNVSSAQRSLEARQLDRGDAARTLEVLEGKYPTGTSRAASDLPNLPRSIPAGIPADLVERRADLSAARARLFASAKRADAARKNLLPNFSLTGSSGNTGARFGDLLNVDFLISTIAARVDQVIFDGGALEAQARGALARNDRQVNDYAQLALVAFREVEATLAADRSLAKQEKFLRSEVAQASLAEKQAERDYAEGINPNILSVLEAQRRANNARAAIIRLRNQRLQNRFDLYLALGGDFSTEPSK</sequence>
<dbReference type="PANTHER" id="PTHR30203">
    <property type="entry name" value="OUTER MEMBRANE CATION EFFLUX PROTEIN"/>
    <property type="match status" value="1"/>
</dbReference>
<dbReference type="PROSITE" id="PS51257">
    <property type="entry name" value="PROKAR_LIPOPROTEIN"/>
    <property type="match status" value="1"/>
</dbReference>
<dbReference type="EMBL" id="JBHUIT010000002">
    <property type="protein sequence ID" value="MFD2255886.1"/>
    <property type="molecule type" value="Genomic_DNA"/>
</dbReference>
<evidence type="ECO:0000313" key="3">
    <source>
        <dbReference type="EMBL" id="MFD2255886.1"/>
    </source>
</evidence>
<keyword evidence="2" id="KW-0449">Lipoprotein</keyword>
<comment type="caution">
    <text evidence="3">The sequence shown here is derived from an EMBL/GenBank/DDBJ whole genome shotgun (WGS) entry which is preliminary data.</text>
</comment>
<dbReference type="SUPFAM" id="SSF56954">
    <property type="entry name" value="Outer membrane efflux proteins (OEP)"/>
    <property type="match status" value="1"/>
</dbReference>
<dbReference type="Pfam" id="PF02321">
    <property type="entry name" value="OEP"/>
    <property type="match status" value="2"/>
</dbReference>
<keyword evidence="2" id="KW-0812">Transmembrane</keyword>
<dbReference type="Gene3D" id="1.20.1600.10">
    <property type="entry name" value="Outer membrane efflux proteins (OEP)"/>
    <property type="match status" value="1"/>
</dbReference>
<protein>
    <submittedName>
        <fullName evidence="3">Efflux transporter outer membrane subunit</fullName>
    </submittedName>
</protein>
<evidence type="ECO:0000256" key="1">
    <source>
        <dbReference type="ARBA" id="ARBA00007613"/>
    </source>
</evidence>
<feature type="chain" id="PRO_5045000053" evidence="2">
    <location>
        <begin position="23"/>
        <end position="459"/>
    </location>
</feature>
<keyword evidence="2" id="KW-1134">Transmembrane beta strand</keyword>
<gene>
    <name evidence="3" type="ORF">ACFSSA_04280</name>
</gene>
<keyword evidence="2" id="KW-0472">Membrane</keyword>
<dbReference type="Proteomes" id="UP001597375">
    <property type="component" value="Unassembled WGS sequence"/>
</dbReference>
<name>A0ABW5D786_9BACT</name>
<dbReference type="Gene3D" id="2.20.200.10">
    <property type="entry name" value="Outer membrane efflux proteins (OEP)"/>
    <property type="match status" value="1"/>
</dbReference>
<keyword evidence="2" id="KW-0564">Palmitate</keyword>
<proteinExistence type="inferred from homology"/>
<evidence type="ECO:0000256" key="2">
    <source>
        <dbReference type="RuleBase" id="RU362097"/>
    </source>
</evidence>
<keyword evidence="4" id="KW-1185">Reference proteome</keyword>
<reference evidence="4" key="1">
    <citation type="journal article" date="2019" name="Int. J. Syst. Evol. Microbiol.">
        <title>The Global Catalogue of Microorganisms (GCM) 10K type strain sequencing project: providing services to taxonomists for standard genome sequencing and annotation.</title>
        <authorList>
            <consortium name="The Broad Institute Genomics Platform"/>
            <consortium name="The Broad Institute Genome Sequencing Center for Infectious Disease"/>
            <person name="Wu L."/>
            <person name="Ma J."/>
        </authorList>
    </citation>
    <scope>NUCLEOTIDE SEQUENCE [LARGE SCALE GENOMIC DNA]</scope>
    <source>
        <strain evidence="4">CGMCC 4.7106</strain>
    </source>
</reference>
<accession>A0ABW5D786</accession>
<dbReference type="NCBIfam" id="TIGR01845">
    <property type="entry name" value="outer_NodT"/>
    <property type="match status" value="1"/>
</dbReference>